<protein>
    <submittedName>
        <fullName evidence="1">Uncharacterized protein</fullName>
    </submittedName>
</protein>
<dbReference type="AlphaFoldDB" id="A0A0F9DBY4"/>
<accession>A0A0F9DBY4</accession>
<gene>
    <name evidence="1" type="ORF">LCGC14_2297880</name>
</gene>
<feature type="non-terminal residue" evidence="1">
    <location>
        <position position="1"/>
    </location>
</feature>
<dbReference type="EMBL" id="LAZR01032332">
    <property type="protein sequence ID" value="KKL51201.1"/>
    <property type="molecule type" value="Genomic_DNA"/>
</dbReference>
<reference evidence="1" key="1">
    <citation type="journal article" date="2015" name="Nature">
        <title>Complex archaea that bridge the gap between prokaryotes and eukaryotes.</title>
        <authorList>
            <person name="Spang A."/>
            <person name="Saw J.H."/>
            <person name="Jorgensen S.L."/>
            <person name="Zaremba-Niedzwiedzka K."/>
            <person name="Martijn J."/>
            <person name="Lind A.E."/>
            <person name="van Eijk R."/>
            <person name="Schleper C."/>
            <person name="Guy L."/>
            <person name="Ettema T.J."/>
        </authorList>
    </citation>
    <scope>NUCLEOTIDE SEQUENCE</scope>
</reference>
<organism evidence="1">
    <name type="scientific">marine sediment metagenome</name>
    <dbReference type="NCBI Taxonomy" id="412755"/>
    <lineage>
        <taxon>unclassified sequences</taxon>
        <taxon>metagenomes</taxon>
        <taxon>ecological metagenomes</taxon>
    </lineage>
</organism>
<sequence length="135" mass="15512">SKEVRESYTFFELAMSQLFHSLHGSSTETMEKQWYWKDIQGLKNVDTLESITFLFSPKSSEESDLIIDLPKIIYNNGQSPFIQANGQLMSRSDNYLTGFVASPLKSMPYSDGLKMRNQYDIVTNPNFDNSSSRIF</sequence>
<evidence type="ECO:0000313" key="1">
    <source>
        <dbReference type="EMBL" id="KKL51201.1"/>
    </source>
</evidence>
<comment type="caution">
    <text evidence="1">The sequence shown here is derived from an EMBL/GenBank/DDBJ whole genome shotgun (WGS) entry which is preliminary data.</text>
</comment>
<name>A0A0F9DBY4_9ZZZZ</name>
<proteinExistence type="predicted"/>